<dbReference type="AlphaFoldDB" id="A0AAE0T750"/>
<gene>
    <name evidence="1" type="ORF">CHS0354_008258</name>
</gene>
<reference evidence="1" key="1">
    <citation type="journal article" date="2021" name="Genome Biol. Evol.">
        <title>A High-Quality Reference Genome for a Parasitic Bivalve with Doubly Uniparental Inheritance (Bivalvia: Unionida).</title>
        <authorList>
            <person name="Smith C.H."/>
        </authorList>
    </citation>
    <scope>NUCLEOTIDE SEQUENCE</scope>
    <source>
        <strain evidence="1">CHS0354</strain>
    </source>
</reference>
<evidence type="ECO:0000313" key="1">
    <source>
        <dbReference type="EMBL" id="KAK3604698.1"/>
    </source>
</evidence>
<keyword evidence="2" id="KW-1185">Reference proteome</keyword>
<protein>
    <submittedName>
        <fullName evidence="1">Uncharacterized protein</fullName>
    </submittedName>
</protein>
<evidence type="ECO:0000313" key="2">
    <source>
        <dbReference type="Proteomes" id="UP001195483"/>
    </source>
</evidence>
<dbReference type="EMBL" id="JAEAOA010000549">
    <property type="protein sequence ID" value="KAK3604698.1"/>
    <property type="molecule type" value="Genomic_DNA"/>
</dbReference>
<comment type="caution">
    <text evidence="1">The sequence shown here is derived from an EMBL/GenBank/DDBJ whole genome shotgun (WGS) entry which is preliminary data.</text>
</comment>
<reference evidence="1" key="3">
    <citation type="submission" date="2023-05" db="EMBL/GenBank/DDBJ databases">
        <authorList>
            <person name="Smith C.H."/>
        </authorList>
    </citation>
    <scope>NUCLEOTIDE SEQUENCE</scope>
    <source>
        <strain evidence="1">CHS0354</strain>
        <tissue evidence="1">Mantle</tissue>
    </source>
</reference>
<organism evidence="1 2">
    <name type="scientific">Potamilus streckersoni</name>
    <dbReference type="NCBI Taxonomy" id="2493646"/>
    <lineage>
        <taxon>Eukaryota</taxon>
        <taxon>Metazoa</taxon>
        <taxon>Spiralia</taxon>
        <taxon>Lophotrochozoa</taxon>
        <taxon>Mollusca</taxon>
        <taxon>Bivalvia</taxon>
        <taxon>Autobranchia</taxon>
        <taxon>Heteroconchia</taxon>
        <taxon>Palaeoheterodonta</taxon>
        <taxon>Unionida</taxon>
        <taxon>Unionoidea</taxon>
        <taxon>Unionidae</taxon>
        <taxon>Ambleminae</taxon>
        <taxon>Lampsilini</taxon>
        <taxon>Potamilus</taxon>
    </lineage>
</organism>
<dbReference type="Proteomes" id="UP001195483">
    <property type="component" value="Unassembled WGS sequence"/>
</dbReference>
<reference evidence="1" key="2">
    <citation type="journal article" date="2021" name="Genome Biol. Evol.">
        <title>Developing a high-quality reference genome for a parasitic bivalve with doubly uniparental inheritance (Bivalvia: Unionida).</title>
        <authorList>
            <person name="Smith C.H."/>
        </authorList>
    </citation>
    <scope>NUCLEOTIDE SEQUENCE</scope>
    <source>
        <strain evidence="1">CHS0354</strain>
        <tissue evidence="1">Mantle</tissue>
    </source>
</reference>
<name>A0AAE0T750_9BIVA</name>
<accession>A0AAE0T750</accession>
<proteinExistence type="predicted"/>
<sequence>MATGKNLMTEKEIIQALNDSKYVVMSIVAQHKSVAPSSNVSVTPTKSVIPRTPLLQSTPVAGRTILTVSKQNYIQIINPTPVPMHIPTNTVLACVDVLHPQTIFTINDDAFDKKDSPDIANTQSSKAQEPINFDLRSSDLTETQNQELTAFLNQHRDVFANNLNELGNTNVFTHRIETGDSMPVRCQPYRAAPHIKKKSTDKSMNY</sequence>